<feature type="region of interest" description="Disordered" evidence="8">
    <location>
        <begin position="85"/>
        <end position="136"/>
    </location>
</feature>
<feature type="domain" description="Peripheral subunit-binding (PSBD)" evidence="10">
    <location>
        <begin position="202"/>
        <end position="239"/>
    </location>
</feature>
<feature type="region of interest" description="Disordered" evidence="8">
    <location>
        <begin position="240"/>
        <end position="262"/>
    </location>
</feature>
<keyword evidence="4 7" id="KW-0808">Transferase</keyword>
<dbReference type="Pfam" id="PF02817">
    <property type="entry name" value="E3_binding"/>
    <property type="match status" value="2"/>
</dbReference>
<dbReference type="STRING" id="565045.NOR51B_239"/>
<protein>
    <recommendedName>
        <fullName evidence="7">Dihydrolipoamide acetyltransferase component of pyruvate dehydrogenase complex</fullName>
        <ecNumber evidence="7">2.3.1.-</ecNumber>
    </recommendedName>
</protein>
<proteinExistence type="inferred from homology"/>
<accession>B8KSP9</accession>
<dbReference type="InterPro" id="IPR023213">
    <property type="entry name" value="CAT-like_dom_sf"/>
</dbReference>
<dbReference type="eggNOG" id="COG0508">
    <property type="taxonomic scope" value="Bacteria"/>
</dbReference>
<dbReference type="SUPFAM" id="SSF47005">
    <property type="entry name" value="Peripheral subunit-binding domain of 2-oxo acid dehydrogenase complex"/>
    <property type="match status" value="2"/>
</dbReference>
<evidence type="ECO:0000259" key="9">
    <source>
        <dbReference type="PROSITE" id="PS50968"/>
    </source>
</evidence>
<comment type="similarity">
    <text evidence="2 7">Belongs to the 2-oxoacid dehydrogenase family.</text>
</comment>
<evidence type="ECO:0000256" key="8">
    <source>
        <dbReference type="SAM" id="MobiDB-lite"/>
    </source>
</evidence>
<dbReference type="PANTHER" id="PTHR43178:SF5">
    <property type="entry name" value="LIPOAMIDE ACYLTRANSFERASE COMPONENT OF BRANCHED-CHAIN ALPHA-KETO ACID DEHYDROGENASE COMPLEX, MITOCHONDRIAL"/>
    <property type="match status" value="1"/>
</dbReference>
<feature type="domain" description="Lipoyl-binding" evidence="9">
    <location>
        <begin position="1"/>
        <end position="71"/>
    </location>
</feature>
<feature type="compositionally biased region" description="Low complexity" evidence="8">
    <location>
        <begin position="240"/>
        <end position="250"/>
    </location>
</feature>
<dbReference type="EC" id="2.3.1.-" evidence="7"/>
<dbReference type="Proteomes" id="UP000004699">
    <property type="component" value="Unassembled WGS sequence"/>
</dbReference>
<dbReference type="AlphaFoldDB" id="B8KSP9"/>
<dbReference type="InterPro" id="IPR004167">
    <property type="entry name" value="PSBD"/>
</dbReference>
<evidence type="ECO:0000259" key="10">
    <source>
        <dbReference type="PROSITE" id="PS51826"/>
    </source>
</evidence>
<evidence type="ECO:0000256" key="3">
    <source>
        <dbReference type="ARBA" id="ARBA00011484"/>
    </source>
</evidence>
<dbReference type="InterPro" id="IPR050743">
    <property type="entry name" value="2-oxoacid_DH_E2_comp"/>
</dbReference>
<dbReference type="PROSITE" id="PS50968">
    <property type="entry name" value="BIOTINYL_LIPOYL"/>
    <property type="match status" value="1"/>
</dbReference>
<organism evidence="11 12">
    <name type="scientific">Luminiphilus syltensis NOR5-1B</name>
    <dbReference type="NCBI Taxonomy" id="565045"/>
    <lineage>
        <taxon>Bacteria</taxon>
        <taxon>Pseudomonadati</taxon>
        <taxon>Pseudomonadota</taxon>
        <taxon>Gammaproteobacteria</taxon>
        <taxon>Cellvibrionales</taxon>
        <taxon>Halieaceae</taxon>
        <taxon>Luminiphilus</taxon>
    </lineage>
</organism>
<dbReference type="InterPro" id="IPR001078">
    <property type="entry name" value="2-oxoacid_DH_actylTfrase"/>
</dbReference>
<dbReference type="Gene3D" id="4.10.320.10">
    <property type="entry name" value="E3-binding domain"/>
    <property type="match status" value="2"/>
</dbReference>
<evidence type="ECO:0000256" key="4">
    <source>
        <dbReference type="ARBA" id="ARBA00022679"/>
    </source>
</evidence>
<dbReference type="InterPro" id="IPR036625">
    <property type="entry name" value="E3-bd_dom_sf"/>
</dbReference>
<dbReference type="InterPro" id="IPR000089">
    <property type="entry name" value="Biotin_lipoyl"/>
</dbReference>
<dbReference type="Pfam" id="PF00198">
    <property type="entry name" value="2-oxoacid_dh"/>
    <property type="match status" value="1"/>
</dbReference>
<keyword evidence="6 7" id="KW-0012">Acyltransferase</keyword>
<dbReference type="HOGENOM" id="CLU_016733_10_2_6"/>
<comment type="cofactor">
    <cofactor evidence="1 7">
        <name>(R)-lipoate</name>
        <dbReference type="ChEBI" id="CHEBI:83088"/>
    </cofactor>
</comment>
<keyword evidence="12" id="KW-1185">Reference proteome</keyword>
<keyword evidence="5 7" id="KW-0450">Lipoyl</keyword>
<dbReference type="CDD" id="cd06849">
    <property type="entry name" value="lipoyl_domain"/>
    <property type="match status" value="1"/>
</dbReference>
<dbReference type="GO" id="GO:0005737">
    <property type="term" value="C:cytoplasm"/>
    <property type="evidence" value="ECO:0007669"/>
    <property type="project" value="TreeGrafter"/>
</dbReference>
<reference evidence="12" key="1">
    <citation type="journal article" date="2013" name="BMC Microbiol.">
        <title>Taxonomy and evolution of bacteriochlorophyll a-containing members of the OM60/NOR5 clade of marine gammaproteobacteria: description of Luminiphilus syltensis gen. nov., sp. nov., reclassification of Haliea rubra as Pseudohaliea rubra gen. nov., comb. nov., and emendation of Chromatocurvus halotolerans.</title>
        <authorList>
            <person name="Spring S."/>
            <person name="Riedel T."/>
            <person name="Sproer C."/>
            <person name="Yan S."/>
            <person name="Harder J."/>
            <person name="Fuchs B.M."/>
        </authorList>
    </citation>
    <scope>NUCLEOTIDE SEQUENCE [LARGE SCALE GENOMIC DNA]</scope>
    <source>
        <strain evidence="12">NOR51-B</strain>
    </source>
</reference>
<name>B8KSP9_9GAMM</name>
<feature type="domain" description="Peripheral subunit-binding (PSBD)" evidence="10">
    <location>
        <begin position="138"/>
        <end position="175"/>
    </location>
</feature>
<dbReference type="InterPro" id="IPR011053">
    <property type="entry name" value="Single_hybrid_motif"/>
</dbReference>
<evidence type="ECO:0000313" key="11">
    <source>
        <dbReference type="EMBL" id="EED34302.1"/>
    </source>
</evidence>
<dbReference type="EMBL" id="DS999411">
    <property type="protein sequence ID" value="EED34302.1"/>
    <property type="molecule type" value="Genomic_DNA"/>
</dbReference>
<dbReference type="PANTHER" id="PTHR43178">
    <property type="entry name" value="DIHYDROLIPOAMIDE ACETYLTRANSFERASE COMPONENT OF PYRUVATE DEHYDROGENASE COMPLEX"/>
    <property type="match status" value="1"/>
</dbReference>
<dbReference type="Gene3D" id="2.40.50.100">
    <property type="match status" value="1"/>
</dbReference>
<evidence type="ECO:0000313" key="12">
    <source>
        <dbReference type="Proteomes" id="UP000004699"/>
    </source>
</evidence>
<dbReference type="SUPFAM" id="SSF52777">
    <property type="entry name" value="CoA-dependent acyltransferases"/>
    <property type="match status" value="1"/>
</dbReference>
<gene>
    <name evidence="11" type="ORF">NOR51B_239</name>
</gene>
<evidence type="ECO:0000256" key="6">
    <source>
        <dbReference type="ARBA" id="ARBA00023315"/>
    </source>
</evidence>
<evidence type="ECO:0000256" key="7">
    <source>
        <dbReference type="RuleBase" id="RU003423"/>
    </source>
</evidence>
<dbReference type="Gene3D" id="3.30.559.10">
    <property type="entry name" value="Chloramphenicol acetyltransferase-like domain"/>
    <property type="match status" value="1"/>
</dbReference>
<dbReference type="GO" id="GO:0016407">
    <property type="term" value="F:acetyltransferase activity"/>
    <property type="evidence" value="ECO:0007669"/>
    <property type="project" value="TreeGrafter"/>
</dbReference>
<keyword evidence="11" id="KW-0670">Pyruvate</keyword>
<dbReference type="PROSITE" id="PS51826">
    <property type="entry name" value="PSBD"/>
    <property type="match status" value="2"/>
</dbReference>
<dbReference type="GO" id="GO:0031405">
    <property type="term" value="F:lipoic acid binding"/>
    <property type="evidence" value="ECO:0007669"/>
    <property type="project" value="TreeGrafter"/>
</dbReference>
<sequence length="488" mass="50557">MPKWGMEMTEGEIADWHVSVGDTIDMGDDVVDVETAKIVNTVTASSSGTVVRICANTGDIVAVGAPLVVLADGDATDDEIDAFMGSGAPDPADVAVEEAPAAPGESPAAETAEPATPVATRPSASSSLSAGGDDSEVPATVVARRLAKANNINLNNVSPSGRHDRVTVEDLRSAADAANVAVDLPAGRDFGEAVLPDDSGVKASPVARRLAAELGINLNECRQSGRHGRVSKADVEAVAARTKSATSSSAEPTGTAAPPESLAPVRTQLSGMRKVIAQRVHQSKQSIPHFRVNIDVDVTEAMALRKQLNAHRTDVKISLNDILIKACACALQQNPALNARFDGETLEQFSECHISSAVAIDGGVMMPVLRSAERHGLASISSAMRDLATRAKVGRLSGEELDGGSFSISNLGMFGISSFDAIINAPQVAILAVGSAEKKPVIRNDEATVGQIMSLSVASDHRVVDGADAAQFLADLKALIENPAMMLG</sequence>
<dbReference type="PROSITE" id="PS00189">
    <property type="entry name" value="LIPOYL"/>
    <property type="match status" value="1"/>
</dbReference>
<comment type="subunit">
    <text evidence="3">Forms a 24-polypeptide structural core with octahedral symmetry.</text>
</comment>
<feature type="compositionally biased region" description="Low complexity" evidence="8">
    <location>
        <begin position="88"/>
        <end position="132"/>
    </location>
</feature>
<evidence type="ECO:0000256" key="1">
    <source>
        <dbReference type="ARBA" id="ARBA00001938"/>
    </source>
</evidence>
<dbReference type="Pfam" id="PF00364">
    <property type="entry name" value="Biotin_lipoyl"/>
    <property type="match status" value="1"/>
</dbReference>
<dbReference type="InterPro" id="IPR003016">
    <property type="entry name" value="2-oxoA_DH_lipoyl-BS"/>
</dbReference>
<dbReference type="SUPFAM" id="SSF51230">
    <property type="entry name" value="Single hybrid motif"/>
    <property type="match status" value="1"/>
</dbReference>
<evidence type="ECO:0000256" key="2">
    <source>
        <dbReference type="ARBA" id="ARBA00007317"/>
    </source>
</evidence>
<evidence type="ECO:0000256" key="5">
    <source>
        <dbReference type="ARBA" id="ARBA00022823"/>
    </source>
</evidence>